<gene>
    <name evidence="2" type="ORF">D915_001049</name>
</gene>
<organism evidence="2 3">
    <name type="scientific">Fasciola hepatica</name>
    <name type="common">Liver fluke</name>
    <dbReference type="NCBI Taxonomy" id="6192"/>
    <lineage>
        <taxon>Eukaryota</taxon>
        <taxon>Metazoa</taxon>
        <taxon>Spiralia</taxon>
        <taxon>Lophotrochozoa</taxon>
        <taxon>Platyhelminthes</taxon>
        <taxon>Trematoda</taxon>
        <taxon>Digenea</taxon>
        <taxon>Plagiorchiida</taxon>
        <taxon>Echinostomata</taxon>
        <taxon>Echinostomatoidea</taxon>
        <taxon>Fasciolidae</taxon>
        <taxon>Fasciola</taxon>
    </lineage>
</organism>
<evidence type="ECO:0000313" key="3">
    <source>
        <dbReference type="Proteomes" id="UP000230066"/>
    </source>
</evidence>
<dbReference type="InterPro" id="IPR036322">
    <property type="entry name" value="WD40_repeat_dom_sf"/>
</dbReference>
<dbReference type="PANTHER" id="PTHR44414">
    <property type="entry name" value="PROTEIN NEDD1"/>
    <property type="match status" value="1"/>
</dbReference>
<evidence type="ECO:0000313" key="2">
    <source>
        <dbReference type="EMBL" id="THD28066.1"/>
    </source>
</evidence>
<dbReference type="PANTHER" id="PTHR44414:SF1">
    <property type="entry name" value="PROTEIN NEDD1"/>
    <property type="match status" value="1"/>
</dbReference>
<comment type="caution">
    <text evidence="2">The sequence shown here is derived from an EMBL/GenBank/DDBJ whole genome shotgun (WGS) entry which is preliminary data.</text>
</comment>
<dbReference type="GO" id="GO:0007020">
    <property type="term" value="P:microtubule nucleation"/>
    <property type="evidence" value="ECO:0007669"/>
    <property type="project" value="TreeGrafter"/>
</dbReference>
<dbReference type="GO" id="GO:0005814">
    <property type="term" value="C:centriole"/>
    <property type="evidence" value="ECO:0007669"/>
    <property type="project" value="TreeGrafter"/>
</dbReference>
<dbReference type="GO" id="GO:0005737">
    <property type="term" value="C:cytoplasm"/>
    <property type="evidence" value="ECO:0007669"/>
    <property type="project" value="TreeGrafter"/>
</dbReference>
<keyword evidence="3" id="KW-1185">Reference proteome</keyword>
<dbReference type="GO" id="GO:0036064">
    <property type="term" value="C:ciliary basal body"/>
    <property type="evidence" value="ECO:0007669"/>
    <property type="project" value="TreeGrafter"/>
</dbReference>
<dbReference type="SUPFAM" id="SSF50978">
    <property type="entry name" value="WD40 repeat-like"/>
    <property type="match status" value="1"/>
</dbReference>
<dbReference type="Proteomes" id="UP000230066">
    <property type="component" value="Unassembled WGS sequence"/>
</dbReference>
<dbReference type="GO" id="GO:0000278">
    <property type="term" value="P:mitotic cell cycle"/>
    <property type="evidence" value="ECO:0007669"/>
    <property type="project" value="TreeGrafter"/>
</dbReference>
<dbReference type="GO" id="GO:0043015">
    <property type="term" value="F:gamma-tubulin binding"/>
    <property type="evidence" value="ECO:0007669"/>
    <property type="project" value="TreeGrafter"/>
</dbReference>
<dbReference type="AlphaFoldDB" id="A0A4E0RIX7"/>
<dbReference type="InterPro" id="IPR052818">
    <property type="entry name" value="NEDD1_Spindle_Assembly"/>
</dbReference>
<keyword evidence="1" id="KW-0175">Coiled coil</keyword>
<feature type="coiled-coil region" evidence="1">
    <location>
        <begin position="586"/>
        <end position="620"/>
    </location>
</feature>
<dbReference type="GO" id="GO:0005813">
    <property type="term" value="C:centrosome"/>
    <property type="evidence" value="ECO:0007669"/>
    <property type="project" value="TreeGrafter"/>
</dbReference>
<reference evidence="2" key="1">
    <citation type="submission" date="2019-03" db="EMBL/GenBank/DDBJ databases">
        <title>Improved annotation for the trematode Fasciola hepatica.</title>
        <authorList>
            <person name="Choi Y.-J."/>
            <person name="Martin J."/>
            <person name="Mitreva M."/>
        </authorList>
    </citation>
    <scope>NUCLEOTIDE SEQUENCE [LARGE SCALE GENOMIC DNA]</scope>
</reference>
<dbReference type="EMBL" id="JXXN02000244">
    <property type="protein sequence ID" value="THD28066.1"/>
    <property type="molecule type" value="Genomic_DNA"/>
</dbReference>
<accession>A0A4E0RIX7</accession>
<evidence type="ECO:0000256" key="1">
    <source>
        <dbReference type="SAM" id="Coils"/>
    </source>
</evidence>
<protein>
    <submittedName>
        <fullName evidence="2">Uncharacterized protein</fullName>
    </submittedName>
</protein>
<dbReference type="Gene3D" id="2.130.10.10">
    <property type="entry name" value="YVTN repeat-like/Quinoprotein amine dehydrogenase"/>
    <property type="match status" value="2"/>
</dbReference>
<name>A0A4E0RIX7_FASHE</name>
<dbReference type="GO" id="GO:0000922">
    <property type="term" value="C:spindle pole"/>
    <property type="evidence" value="ECO:0007669"/>
    <property type="project" value="TreeGrafter"/>
</dbReference>
<sequence length="625" mass="70156">MEAPIITDVMYLAASDGKNVKIWDVEPTKETVPPSFRTNISCESSSPIVTYDPRSGEPDCVRQMTWNPRTCKLFCLSHSGKRVHIQRILPRDTERPTEEVHELTKVEVDDEQKYSPSDSVTCFAFPQRVGHYFATGRANGEVMVHAYNKQFVPRSQFNLGTLSDSKYRLDRGKIVPTCITWALQDRLLVLGTERGDLYATPAAAGRKADFQAPRRLAQPGSDTKPSTCVTLKTSRMDSSLVAAGYASGMVAVWQLDWPLSENTALHLSICFSPVPLPRTSLFNESVSIAFPALTTQLLITAGAPDLCARVWHWNKPSVSLSSPHKGPYETAPFHILEPPDNKTGFLVVDLASDSFTLAAGLMHGEVWLYDLRSLSAPRLRLTDFKAPIRHLAFVLSLQSHDEVRFKDSVSIDRSQHPLGLYLASNENTVMPVLQTPIPQEERCALSDITNYSISPPKSSRECRWNEVFHDLSIPELSLHSSETSHSGRGSIQVSFSPSILTQPIISPMSSTDHEPDLVDSDLRELHCTPSVPITVAHTCMSASAKTKQTPIPELSVNRQLDRRIANLEYNLHSQLNANQSELLFYFSQLEHAVQRMRSEYAEALTQLHRENDELRRQLQRRTYFY</sequence>
<proteinExistence type="predicted"/>
<dbReference type="InterPro" id="IPR015943">
    <property type="entry name" value="WD40/YVTN_repeat-like_dom_sf"/>
</dbReference>